<gene>
    <name evidence="2" type="ORF">Asd1617_02628</name>
</gene>
<dbReference type="PATRIC" id="fig|754093.4.peg.2563"/>
<dbReference type="HOGENOM" id="CLU_202621_0_0_6"/>
<dbReference type="Pfam" id="PF03400">
    <property type="entry name" value="DDE_Tnp_IS1"/>
    <property type="match status" value="1"/>
</dbReference>
<reference evidence="2 3" key="1">
    <citation type="submission" date="2013-09" db="EMBL/GenBank/DDBJ databases">
        <title>Comparative genomics of Sd1617 to representative strains in evaluating its pathogenesis.</title>
        <authorList>
            <person name="Aksomboon Vongsawan A."/>
            <person name="Kapatral V."/>
            <person name="Vaisvil B."/>
            <person name="Serichantalergs O."/>
            <person name="Hale T.L."/>
            <person name="Mason C.J."/>
        </authorList>
    </citation>
    <scope>NUCLEOTIDE SEQUENCE [LARGE SCALE GENOMIC DNA]</scope>
    <source>
        <strain evidence="2 3">1617</strain>
    </source>
</reference>
<dbReference type="EMBL" id="CP006736">
    <property type="protein sequence ID" value="AHA65455.1"/>
    <property type="molecule type" value="Genomic_DNA"/>
</dbReference>
<dbReference type="AlphaFoldDB" id="A0A0A6ZU93"/>
<dbReference type="InterPro" id="IPR005063">
    <property type="entry name" value="Transposase_27"/>
</dbReference>
<dbReference type="GO" id="GO:0003677">
    <property type="term" value="F:DNA binding"/>
    <property type="evidence" value="ECO:0007669"/>
    <property type="project" value="InterPro"/>
</dbReference>
<accession>A0A0A6ZU93</accession>
<dbReference type="GO" id="GO:0006313">
    <property type="term" value="P:DNA transposition"/>
    <property type="evidence" value="ECO:0007669"/>
    <property type="project" value="InterPro"/>
</dbReference>
<feature type="domain" description="Insertion element IS1 protein InsA helix-turn-helix" evidence="1">
    <location>
        <begin position="1"/>
        <end position="29"/>
    </location>
</feature>
<dbReference type="GO" id="GO:0004803">
    <property type="term" value="F:transposase activity"/>
    <property type="evidence" value="ECO:0007669"/>
    <property type="project" value="InterPro"/>
</dbReference>
<organism evidence="2 3">
    <name type="scientific">Shigella dysenteriae 1617</name>
    <dbReference type="NCBI Taxonomy" id="754093"/>
    <lineage>
        <taxon>Bacteria</taxon>
        <taxon>Pseudomonadati</taxon>
        <taxon>Pseudomonadota</taxon>
        <taxon>Gammaproteobacteria</taxon>
        <taxon>Enterobacterales</taxon>
        <taxon>Enterobacteriaceae</taxon>
        <taxon>Shigella</taxon>
    </lineage>
</organism>
<dbReference type="InterPro" id="IPR024431">
    <property type="entry name" value="InsA_HTH_dom"/>
</dbReference>
<name>A0A0A6ZU93_SHIDY</name>
<evidence type="ECO:0000259" key="1">
    <source>
        <dbReference type="Pfam" id="PF12759"/>
    </source>
</evidence>
<evidence type="ECO:0000313" key="2">
    <source>
        <dbReference type="EMBL" id="AHA65455.1"/>
    </source>
</evidence>
<protein>
    <submittedName>
        <fullName evidence="2">Transposase</fullName>
    </submittedName>
</protein>
<dbReference type="Pfam" id="PF12759">
    <property type="entry name" value="HTH_Tnp_IS1"/>
    <property type="match status" value="1"/>
</dbReference>
<evidence type="ECO:0000313" key="3">
    <source>
        <dbReference type="Proteomes" id="UP000031647"/>
    </source>
</evidence>
<dbReference type="Proteomes" id="UP000031647">
    <property type="component" value="Chromosome"/>
</dbReference>
<proteinExistence type="predicted"/>
<sequence length="72" mass="8426">MAFNGAGVRDTARTLKIGINTVIRTLKNSPPKRIRKHHHRIKRLARKTICFSRSVEIHEKVIGTFIEKHMFY</sequence>
<dbReference type="KEGG" id="sdz:Asd1617_02628"/>